<dbReference type="InterPro" id="IPR009003">
    <property type="entry name" value="Peptidase_S1_PA"/>
</dbReference>
<accession>A0ABW1CBT5</accession>
<dbReference type="InterPro" id="IPR051012">
    <property type="entry name" value="CellSynth/LPSAsmb/PSIAsmb"/>
</dbReference>
<feature type="region of interest" description="Disordered" evidence="3">
    <location>
        <begin position="707"/>
        <end position="736"/>
    </location>
</feature>
<evidence type="ECO:0000256" key="2">
    <source>
        <dbReference type="ARBA" id="ARBA00022803"/>
    </source>
</evidence>
<protein>
    <submittedName>
        <fullName evidence="4">Trypsin-like peptidase domain-containing protein</fullName>
    </submittedName>
</protein>
<sequence length="1537" mass="162945">MTRDPDRPPWLVRVRAAPGTPGVEIGAGLLAAGRHVITCAHVLVLDHPGDAPLPGTPPDVPVDVSFQFCGNEPIPAVVAPGGWFPEPDIAVLELLQDPPQDAAPAPLCTAAGTRGHDITVHGYPRGFDHDAVPSTGFVQAVAGQGWLSLVSKEGINLEAGFSGAPVYDNALDGVIGMVVRRVEPRKTEDPRTGFAITADDLVGFRPELAGGLRRPFTKQERARVEELTTLPLSQDGELLRVRDADMYHLGVTVARGNAQDSPVYVPRRKVDEDLAAALARSFLVAMGPSAAGKSRSLIELLRRERPDAAIIVPRAGLSTVDKLSQMALPLPPQGAVLWLENLNEFLSAQSLDTGSLQRLARHDPPITVVATMMGTAYKELVAENTLIAKTTEAVLKGAAMVEIPAALAAEDRRKAAELYPDDDFSDRGVGEVLVGARQLEVHYKYADSKEGWAVLQAALDWVRTGVRTPIDEPALRELSAVHLAGELPNADPDAAFATGLAWALGKLEGNVYPMVRVREPGGWAYRPHNYLVALASGDRDVVAVRPVPEAVWDLAVAGAPDGDLLALTYTAFVQGLAGVVRKAAARARGLEGEPEIRAWATVLLGAVEGLQNNFDSARALLEEAQVSGIAEVMTLATYELGPLLLNIGDMTRAAEVLEPLFDDPDEPPGLLAEVQLAMVRIRQGLQDEAIELLTEAAAAQPGETEIRKSAVERGGPGNERERRFRRSTARRPDGGLLAGERQEMFQTLQSAGESVAPLLARTLLSGLLVGRGEMTRARELLESVAESQDARVLPLVNAAMGGLALMEEDFEVARDLLGRAVESGHPGAAPAATLDLAELAYREGDEETTRELLDEMVEEDHPDFAPRAGRLLGNLLASQGDIAGAEAAYLRAIEAHNSYWSPMATIELAILLAQQDAGQAPRSRTLLEEVVAEGHPDHAPRAADLLGDLLAGLGDTVGAQAAYRNAIGSGHDYWAPMAKLDLAALLGQLDERPMAAIETLLGEVAGAPHPDHGPRAAEMLGELMAETGRPGEAERHFQEAIDREHPYWSPLAQIGLAATRTELGRHEDVLDLLEAAGGAADAQISAVAHLRRAGLLLDAGRPSEADADLSAAARSTLVEFAALALVEQAKLAVRDGDLERAVARLEDMRERLEPLGTPTSRTRELALPEGTGFAYLRACDFLHDMNELDTARELLEALLDSPLAIGWPGLAAAAQARLGRVRYMEGYFEQARRLLWQALAGDVAYVMPMARAYLASLFMKQDKLSAATEIIEPLVREGDAEYRPFAMALLGRIKVVRGEFGEGRGLLERALEETVATGDEDAATEIRDSLAVLSTIHPPTPDPAAVTVLPDAMLPAAEPPAAEPPSANPTLPAPSQPPILAPPAPDSTGGSAGPGAVTEAGSAVQPEGADTGPHIPGPRAAEPRAAGSSGGGGLPPGVKLSLGEVASAQGAVEEATWWFGEVIAGADPTARALARLALATLHYENGDLDQAAELARSLATESTRAATLLAEIADTRTFHLRPTKPPPPGTRTEAPEP</sequence>
<evidence type="ECO:0000313" key="5">
    <source>
        <dbReference type="Proteomes" id="UP001596058"/>
    </source>
</evidence>
<dbReference type="RefSeq" id="WP_379511837.1">
    <property type="nucleotide sequence ID" value="NZ_JBHSPA010000001.1"/>
</dbReference>
<dbReference type="Pfam" id="PF13365">
    <property type="entry name" value="Trypsin_2"/>
    <property type="match status" value="1"/>
</dbReference>
<dbReference type="Gene3D" id="1.25.40.10">
    <property type="entry name" value="Tetratricopeptide repeat domain"/>
    <property type="match status" value="3"/>
</dbReference>
<dbReference type="InterPro" id="IPR011990">
    <property type="entry name" value="TPR-like_helical_dom_sf"/>
</dbReference>
<dbReference type="SUPFAM" id="SSF81901">
    <property type="entry name" value="HCP-like"/>
    <property type="match status" value="1"/>
</dbReference>
<feature type="region of interest" description="Disordered" evidence="3">
    <location>
        <begin position="1356"/>
        <end position="1435"/>
    </location>
</feature>
<feature type="compositionally biased region" description="Low complexity" evidence="3">
    <location>
        <begin position="1417"/>
        <end position="1427"/>
    </location>
</feature>
<keyword evidence="1" id="KW-0677">Repeat</keyword>
<gene>
    <name evidence="4" type="ORF">ACFPZ3_00280</name>
</gene>
<evidence type="ECO:0000313" key="4">
    <source>
        <dbReference type="EMBL" id="MFC5822280.1"/>
    </source>
</evidence>
<comment type="caution">
    <text evidence="4">The sequence shown here is derived from an EMBL/GenBank/DDBJ whole genome shotgun (WGS) entry which is preliminary data.</text>
</comment>
<keyword evidence="2" id="KW-0802">TPR repeat</keyword>
<dbReference type="SUPFAM" id="SSF50494">
    <property type="entry name" value="Trypsin-like serine proteases"/>
    <property type="match status" value="1"/>
</dbReference>
<evidence type="ECO:0000256" key="1">
    <source>
        <dbReference type="ARBA" id="ARBA00022737"/>
    </source>
</evidence>
<dbReference type="Proteomes" id="UP001596058">
    <property type="component" value="Unassembled WGS sequence"/>
</dbReference>
<dbReference type="PANTHER" id="PTHR45586:SF1">
    <property type="entry name" value="LIPOPOLYSACCHARIDE ASSEMBLY PROTEIN B"/>
    <property type="match status" value="1"/>
</dbReference>
<name>A0ABW1CBT5_9ACTN</name>
<evidence type="ECO:0000256" key="3">
    <source>
        <dbReference type="SAM" id="MobiDB-lite"/>
    </source>
</evidence>
<proteinExistence type="predicted"/>
<feature type="compositionally biased region" description="Pro residues" evidence="3">
    <location>
        <begin position="1357"/>
        <end position="1385"/>
    </location>
</feature>
<dbReference type="EMBL" id="JBHSPA010000001">
    <property type="protein sequence ID" value="MFC5822280.1"/>
    <property type="molecule type" value="Genomic_DNA"/>
</dbReference>
<keyword evidence="5" id="KW-1185">Reference proteome</keyword>
<dbReference type="SUPFAM" id="SSF48452">
    <property type="entry name" value="TPR-like"/>
    <property type="match status" value="1"/>
</dbReference>
<feature type="region of interest" description="Disordered" evidence="3">
    <location>
        <begin position="1516"/>
        <end position="1537"/>
    </location>
</feature>
<organism evidence="4 5">
    <name type="scientific">Nonomuraea insulae</name>
    <dbReference type="NCBI Taxonomy" id="1616787"/>
    <lineage>
        <taxon>Bacteria</taxon>
        <taxon>Bacillati</taxon>
        <taxon>Actinomycetota</taxon>
        <taxon>Actinomycetes</taxon>
        <taxon>Streptosporangiales</taxon>
        <taxon>Streptosporangiaceae</taxon>
        <taxon>Nonomuraea</taxon>
    </lineage>
</organism>
<reference evidence="5" key="1">
    <citation type="journal article" date="2019" name="Int. J. Syst. Evol. Microbiol.">
        <title>The Global Catalogue of Microorganisms (GCM) 10K type strain sequencing project: providing services to taxonomists for standard genome sequencing and annotation.</title>
        <authorList>
            <consortium name="The Broad Institute Genomics Platform"/>
            <consortium name="The Broad Institute Genome Sequencing Center for Infectious Disease"/>
            <person name="Wu L."/>
            <person name="Ma J."/>
        </authorList>
    </citation>
    <scope>NUCLEOTIDE SEQUENCE [LARGE SCALE GENOMIC DNA]</scope>
    <source>
        <strain evidence="5">CCUG 53903</strain>
    </source>
</reference>
<dbReference type="PANTHER" id="PTHR45586">
    <property type="entry name" value="TPR REPEAT-CONTAINING PROTEIN PA4667"/>
    <property type="match status" value="1"/>
</dbReference>